<dbReference type="EMBL" id="CADCTW010000039">
    <property type="protein sequence ID" value="CAA9303951.1"/>
    <property type="molecule type" value="Genomic_DNA"/>
</dbReference>
<organism evidence="2">
    <name type="scientific">uncultured Gemmatimonadota bacterium</name>
    <dbReference type="NCBI Taxonomy" id="203437"/>
    <lineage>
        <taxon>Bacteria</taxon>
        <taxon>Pseudomonadati</taxon>
        <taxon>Gemmatimonadota</taxon>
        <taxon>environmental samples</taxon>
    </lineage>
</organism>
<sequence length="40" mass="4655">WERGLLRARRAKPGRANTGNLTQRHRDTERTLLRVSVPLC</sequence>
<reference evidence="2" key="1">
    <citation type="submission" date="2020-02" db="EMBL/GenBank/DDBJ databases">
        <authorList>
            <person name="Meier V. D."/>
        </authorList>
    </citation>
    <scope>NUCLEOTIDE SEQUENCE</scope>
    <source>
        <strain evidence="2">AVDCRST_MAG68</strain>
    </source>
</reference>
<feature type="non-terminal residue" evidence="2">
    <location>
        <position position="1"/>
    </location>
</feature>
<feature type="non-terminal residue" evidence="2">
    <location>
        <position position="40"/>
    </location>
</feature>
<feature type="compositionally biased region" description="Basic residues" evidence="1">
    <location>
        <begin position="1"/>
        <end position="13"/>
    </location>
</feature>
<accession>A0A6J4KEZ4</accession>
<evidence type="ECO:0000256" key="1">
    <source>
        <dbReference type="SAM" id="MobiDB-lite"/>
    </source>
</evidence>
<proteinExistence type="predicted"/>
<protein>
    <submittedName>
        <fullName evidence="2">Uncharacterized protein</fullName>
    </submittedName>
</protein>
<feature type="region of interest" description="Disordered" evidence="1">
    <location>
        <begin position="1"/>
        <end position="24"/>
    </location>
</feature>
<gene>
    <name evidence="2" type="ORF">AVDCRST_MAG68-902</name>
</gene>
<name>A0A6J4KEZ4_9BACT</name>
<dbReference type="AlphaFoldDB" id="A0A6J4KEZ4"/>
<evidence type="ECO:0000313" key="2">
    <source>
        <dbReference type="EMBL" id="CAA9303951.1"/>
    </source>
</evidence>